<keyword evidence="2" id="KW-1185">Reference proteome</keyword>
<accession>A0ABQ1BZ57</accession>
<proteinExistence type="predicted"/>
<protein>
    <recommendedName>
        <fullName evidence="3">Ester cyclase</fullName>
    </recommendedName>
</protein>
<sequence length="141" mass="16137">MWSGHRWIIGAVAQLNDFRSLYQAYLEHCNNHDFDSMASFYSPAIRVNGTAMDPASVAEQFAPIIAAFPDWHWEIRHLVTDDENIVVHFAVTGTHQGTFQGIEATGRRFEISEFTLYRVEQGKFAEVWDLLDMDALMKQIG</sequence>
<dbReference type="PANTHER" id="PTHR38436:SF1">
    <property type="entry name" value="ESTER CYCLASE"/>
    <property type="match status" value="1"/>
</dbReference>
<dbReference type="InterPro" id="IPR032710">
    <property type="entry name" value="NTF2-like_dom_sf"/>
</dbReference>
<reference evidence="1 2" key="1">
    <citation type="journal article" date="2019" name="Emerg. Microbes Infect.">
        <title>Comprehensive subspecies identification of 175 nontuberculous mycobacteria species based on 7547 genomic profiles.</title>
        <authorList>
            <person name="Matsumoto Y."/>
            <person name="Kinjo T."/>
            <person name="Motooka D."/>
            <person name="Nabeya D."/>
            <person name="Jung N."/>
            <person name="Uechi K."/>
            <person name="Horii T."/>
            <person name="Iida T."/>
            <person name="Fujita J."/>
            <person name="Nakamura S."/>
        </authorList>
    </citation>
    <scope>NUCLEOTIDE SEQUENCE [LARGE SCALE GENOMIC DNA]</scope>
    <source>
        <strain evidence="1 2">JCM 18565</strain>
    </source>
</reference>
<evidence type="ECO:0008006" key="3">
    <source>
        <dbReference type="Google" id="ProtNLM"/>
    </source>
</evidence>
<gene>
    <name evidence="1" type="ORF">MPRG_07250</name>
</gene>
<dbReference type="EMBL" id="BLKX01000001">
    <property type="protein sequence ID" value="GFG77449.1"/>
    <property type="molecule type" value="Genomic_DNA"/>
</dbReference>
<name>A0ABQ1BZ57_9MYCO</name>
<comment type="caution">
    <text evidence="1">The sequence shown here is derived from an EMBL/GenBank/DDBJ whole genome shotgun (WGS) entry which is preliminary data.</text>
</comment>
<dbReference type="InterPro" id="IPR009959">
    <property type="entry name" value="Cyclase_SnoaL-like"/>
</dbReference>
<evidence type="ECO:0000313" key="2">
    <source>
        <dbReference type="Proteomes" id="UP000465240"/>
    </source>
</evidence>
<dbReference type="PANTHER" id="PTHR38436">
    <property type="entry name" value="POLYKETIDE CYCLASE SNOAL-LIKE DOMAIN"/>
    <property type="match status" value="1"/>
</dbReference>
<organism evidence="1 2">
    <name type="scientific">Mycobacterium paragordonae</name>
    <dbReference type="NCBI Taxonomy" id="1389713"/>
    <lineage>
        <taxon>Bacteria</taxon>
        <taxon>Bacillati</taxon>
        <taxon>Actinomycetota</taxon>
        <taxon>Actinomycetes</taxon>
        <taxon>Mycobacteriales</taxon>
        <taxon>Mycobacteriaceae</taxon>
        <taxon>Mycobacterium</taxon>
    </lineage>
</organism>
<dbReference type="SUPFAM" id="SSF54427">
    <property type="entry name" value="NTF2-like"/>
    <property type="match status" value="1"/>
</dbReference>
<dbReference type="Gene3D" id="3.10.450.50">
    <property type="match status" value="1"/>
</dbReference>
<evidence type="ECO:0000313" key="1">
    <source>
        <dbReference type="EMBL" id="GFG77449.1"/>
    </source>
</evidence>
<dbReference type="Proteomes" id="UP000465240">
    <property type="component" value="Unassembled WGS sequence"/>
</dbReference>
<dbReference type="Pfam" id="PF07366">
    <property type="entry name" value="SnoaL"/>
    <property type="match status" value="1"/>
</dbReference>